<dbReference type="EMBL" id="JBGOOT010000062">
    <property type="protein sequence ID" value="MEZ8197035.1"/>
    <property type="molecule type" value="Genomic_DNA"/>
</dbReference>
<proteinExistence type="predicted"/>
<dbReference type="CDD" id="cd02042">
    <property type="entry name" value="ParAB_family"/>
    <property type="match status" value="1"/>
</dbReference>
<dbReference type="Gene3D" id="3.40.50.300">
    <property type="entry name" value="P-loop containing nucleotide triphosphate hydrolases"/>
    <property type="match status" value="1"/>
</dbReference>
<gene>
    <name evidence="2" type="ORF">ACED38_19465</name>
</gene>
<reference evidence="2 3" key="1">
    <citation type="submission" date="2024-06" db="EMBL/GenBank/DDBJ databases">
        <authorList>
            <person name="Steensen K."/>
            <person name="Seneca J."/>
            <person name="Bartlau N."/>
            <person name="Yu A.X."/>
            <person name="Polz M.F."/>
        </authorList>
    </citation>
    <scope>NUCLEOTIDE SEQUENCE [LARGE SCALE GENOMIC DNA]</scope>
    <source>
        <strain evidence="2 3">FF146</strain>
    </source>
</reference>
<evidence type="ECO:0000313" key="3">
    <source>
        <dbReference type="Proteomes" id="UP001569153"/>
    </source>
</evidence>
<dbReference type="SUPFAM" id="SSF52540">
    <property type="entry name" value="P-loop containing nucleoside triphosphate hydrolases"/>
    <property type="match status" value="1"/>
</dbReference>
<sequence>MNKSTDTLELINDIATGASKMLNVRSEQKPKLIRTFSRPEAVSYLRTDYRTIEKHAAALGFDWKEYKEFGIDWQLDLDQIYAVRDALPESTTLKKTTEKFELNNGKRTQVIVCQNQKGGTGKTMVSVTMATGLAVELHEQYRVLLIDLDGQATATSFQPSEYQVTAGDLLKLDPSSEGYEQRCLDAVADTSIPNLKILPAAQRDRDLEAAFHNGIMAGEYNKPYEHLKSVLQVVGDQFDIVIIDTAPALSFATLNAYFAATSVIMPLSANHNDTDATFQFLSYLPSLYKTLMGHGHQGYDFFKFLLTNHELTSTTSEIRTELETNFAGLVFSKEFKKSEAVRKCALEKNTVFDVSGSSYTGTKKTLTSAKENAKEVLGTLHGQLLSVWKQQERENEQA</sequence>
<dbReference type="Pfam" id="PF13614">
    <property type="entry name" value="AAA_31"/>
    <property type="match status" value="1"/>
</dbReference>
<dbReference type="InterPro" id="IPR025669">
    <property type="entry name" value="AAA_dom"/>
</dbReference>
<organism evidence="2 3">
    <name type="scientific">Vibrio cortegadensis</name>
    <dbReference type="NCBI Taxonomy" id="1328770"/>
    <lineage>
        <taxon>Bacteria</taxon>
        <taxon>Pseudomonadati</taxon>
        <taxon>Pseudomonadota</taxon>
        <taxon>Gammaproteobacteria</taxon>
        <taxon>Vibrionales</taxon>
        <taxon>Vibrionaceae</taxon>
        <taxon>Vibrio</taxon>
    </lineage>
</organism>
<evidence type="ECO:0000313" key="2">
    <source>
        <dbReference type="EMBL" id="MEZ8197035.1"/>
    </source>
</evidence>
<name>A0ABV4MC03_9VIBR</name>
<protein>
    <submittedName>
        <fullName evidence="2">ParA family protein</fullName>
    </submittedName>
</protein>
<dbReference type="PANTHER" id="PTHR13696:SF52">
    <property type="entry name" value="PARA FAMILY PROTEIN CT_582"/>
    <property type="match status" value="1"/>
</dbReference>
<feature type="domain" description="AAA" evidence="1">
    <location>
        <begin position="109"/>
        <end position="290"/>
    </location>
</feature>
<dbReference type="RefSeq" id="WP_371731230.1">
    <property type="nucleotide sequence ID" value="NZ_JBGOOT010000062.1"/>
</dbReference>
<comment type="caution">
    <text evidence="2">The sequence shown here is derived from an EMBL/GenBank/DDBJ whole genome shotgun (WGS) entry which is preliminary data.</text>
</comment>
<dbReference type="PANTHER" id="PTHR13696">
    <property type="entry name" value="P-LOOP CONTAINING NUCLEOSIDE TRIPHOSPHATE HYDROLASE"/>
    <property type="match status" value="1"/>
</dbReference>
<dbReference type="InterPro" id="IPR027417">
    <property type="entry name" value="P-loop_NTPase"/>
</dbReference>
<keyword evidence="3" id="KW-1185">Reference proteome</keyword>
<evidence type="ECO:0000259" key="1">
    <source>
        <dbReference type="Pfam" id="PF13614"/>
    </source>
</evidence>
<accession>A0ABV4MC03</accession>
<dbReference type="InterPro" id="IPR050678">
    <property type="entry name" value="DNA_Partitioning_ATPase"/>
</dbReference>
<dbReference type="Proteomes" id="UP001569153">
    <property type="component" value="Unassembled WGS sequence"/>
</dbReference>